<proteinExistence type="predicted"/>
<keyword evidence="3" id="KW-1185">Reference proteome</keyword>
<evidence type="ECO:0000313" key="1">
    <source>
        <dbReference type="EMBL" id="KAF6022988.1"/>
    </source>
</evidence>
<comment type="caution">
    <text evidence="1">The sequence shown here is derived from an EMBL/GenBank/DDBJ whole genome shotgun (WGS) entry which is preliminary data.</text>
</comment>
<protein>
    <submittedName>
        <fullName evidence="1">AK9</fullName>
    </submittedName>
</protein>
<accession>A0A7J7JCA5</accession>
<dbReference type="OrthoDB" id="439792at2759"/>
<name>A0A7J7JCA5_BUGNE</name>
<reference evidence="1 3" key="1">
    <citation type="submission" date="2019-09" db="EMBL/GenBank/DDBJ databases">
        <authorList>
            <person name="Raiko M."/>
            <person name="Komissarov A."/>
            <person name="Rhodes A."/>
            <person name="Kliver S."/>
            <person name="Lim-Fong G."/>
            <person name="Kwan J."/>
            <person name="O'Brien S.J."/>
            <person name="Lopez J.V."/>
        </authorList>
    </citation>
    <scope>NUCLEOTIDE SEQUENCE [LARGE SCALE GENOMIC DNA]</scope>
    <source>
        <strain evidence="1">Kwan_BN1</strain>
    </source>
</reference>
<dbReference type="Proteomes" id="UP000593567">
    <property type="component" value="Unassembled WGS sequence"/>
</dbReference>
<organism evidence="1 3">
    <name type="scientific">Bugula neritina</name>
    <name type="common">Brown bryozoan</name>
    <name type="synonym">Sertularia neritina</name>
    <dbReference type="NCBI Taxonomy" id="10212"/>
    <lineage>
        <taxon>Eukaryota</taxon>
        <taxon>Metazoa</taxon>
        <taxon>Spiralia</taxon>
        <taxon>Lophotrochozoa</taxon>
        <taxon>Bryozoa</taxon>
        <taxon>Gymnolaemata</taxon>
        <taxon>Cheilostomatida</taxon>
        <taxon>Flustrina</taxon>
        <taxon>Buguloidea</taxon>
        <taxon>Bugulidae</taxon>
        <taxon>Bugula</taxon>
    </lineage>
</organism>
<sequence length="110" mass="12866">MLGYMEQTVSLAVTKALTKCGCFKPKYPFLTATQSALIYIAYHLKAFNPKSSDYVRKKYKKRLEKFEETCSLIRYLGDNMTVRYKEPEARPIDFNHKLNEFLQLKTKPVS</sequence>
<evidence type="ECO:0000313" key="2">
    <source>
        <dbReference type="EMBL" id="KAF6026852.1"/>
    </source>
</evidence>
<dbReference type="EMBL" id="VXIV02002777">
    <property type="protein sequence ID" value="KAF6022988.1"/>
    <property type="molecule type" value="Genomic_DNA"/>
</dbReference>
<dbReference type="EMBL" id="VXIV02002196">
    <property type="protein sequence ID" value="KAF6026852.1"/>
    <property type="molecule type" value="Genomic_DNA"/>
</dbReference>
<reference evidence="1 3" key="2">
    <citation type="submission" date="2020-06" db="EMBL/GenBank/DDBJ databases">
        <title>Draft genome of Bugula neritina, a colonial animal packing powerful symbionts and potential medicines.</title>
        <authorList>
            <person name="Rayko M."/>
        </authorList>
    </citation>
    <scope>NUCLEOTIDE SEQUENCE [LARGE SCALE GENOMIC DNA]</scope>
    <source>
        <strain evidence="1">Kwan_BN1</strain>
    </source>
</reference>
<evidence type="ECO:0000313" key="3">
    <source>
        <dbReference type="Proteomes" id="UP000593567"/>
    </source>
</evidence>
<gene>
    <name evidence="2" type="ORF">EB796_014836</name>
    <name evidence="1" type="ORF">EB796_018707</name>
</gene>
<dbReference type="AlphaFoldDB" id="A0A7J7JCA5"/>